<proteinExistence type="predicted"/>
<dbReference type="STRING" id="216942.SLITO_v1c10590"/>
<feature type="transmembrane region" description="Helical" evidence="2">
    <location>
        <begin position="115"/>
        <end position="144"/>
    </location>
</feature>
<evidence type="ECO:0000256" key="1">
    <source>
        <dbReference type="SAM" id="Coils"/>
    </source>
</evidence>
<dbReference type="RefSeq" id="WP_075058748.1">
    <property type="nucleotide sequence ID" value="NZ_CP012357.1"/>
</dbReference>
<gene>
    <name evidence="3" type="ORF">SLITO_v1c10590</name>
</gene>
<evidence type="ECO:0008006" key="5">
    <source>
        <dbReference type="Google" id="ProtNLM"/>
    </source>
</evidence>
<accession>A0A0K1W2W8</accession>
<dbReference type="PATRIC" id="fig|216942.3.peg.1082"/>
<keyword evidence="1" id="KW-0175">Coiled coil</keyword>
<reference evidence="3 4" key="1">
    <citation type="journal article" date="2015" name="Genome Announc.">
        <title>Complete Genome Sequence of Spiroplasma litorale TN-1T (DSM 21781), a Bacterium Isolated from a Green-Eyed Horsefly (Tabanus nigrovittatus).</title>
        <authorList>
            <person name="Lo W.S."/>
            <person name="Lai Y.C."/>
            <person name="Lien Y.W."/>
            <person name="Wang T.H."/>
            <person name="Kuo C.H."/>
        </authorList>
    </citation>
    <scope>NUCLEOTIDE SEQUENCE [LARGE SCALE GENOMIC DNA]</scope>
    <source>
        <strain evidence="3 4">TN-1</strain>
    </source>
</reference>
<feature type="transmembrane region" description="Helical" evidence="2">
    <location>
        <begin position="73"/>
        <end position="95"/>
    </location>
</feature>
<dbReference type="KEGG" id="sll:SLITO_v1c10590"/>
<feature type="coiled-coil region" evidence="1">
    <location>
        <begin position="965"/>
        <end position="1013"/>
    </location>
</feature>
<dbReference type="OrthoDB" id="387189at2"/>
<dbReference type="Proteomes" id="UP000067476">
    <property type="component" value="Chromosome"/>
</dbReference>
<evidence type="ECO:0000313" key="4">
    <source>
        <dbReference type="Proteomes" id="UP000067476"/>
    </source>
</evidence>
<dbReference type="AlphaFoldDB" id="A0A0K1W2W8"/>
<sequence length="1037" mass="119805">MFSVFIISAWSIVIISSLALITFLTLSLILTLIAKVSVLMKIYDILSGHPYSSVVGDDSKFMVNLKNMSGKEIGAFIAIAVLMVIAISLIIISIIELVRLKKKQKISKPLIKGYLLVLIVVFMLLSQAILLIVAGTLVLGLIMLEFVLFDNDALNNYAEERNLISINKEERKFEREVAKEGKQNGNVTLKKQKSKLAKNKVERIKKIDKDALPNTDMKLDIKLRAKHERWKKQRDSLVSLREQILNSKNTTEEDVLNKLIKNFNFKVKKINGLAKKLSISDQYYIEYLVQDSFINEVIKNPSTFESIENIEVENTLEDAYKEYDENTKTIEEQLNIDTFTTQEINEFESVYPEFNPNGRFDQSLGDEFIKEKMARAINMDLSELKVNDDDNFKNDILDEIDFDQHGILTSIKDDYNKDENVDSNNANTFVRPETKLDTNSPSVNALGEKFVREKMARAINEDVEKLTESESNESIDTKNIFNDFNLNQSSNYDKFNQEEKLQKETKEQKVENIETTFVRPQTRLEENQSNTFVRPETKLDTNSPSVNALGEKFVREKMARAINMTHDLLQESLSNDSIDTKNIFNDFNLNQSSNYDKFNQEEKLQKETKEQKVENIETTFVRPQTRLEENRSNTFVRPETKLDTNSPSVNALGEKFVREKMARAINMTHDLLQESLSNDSIDTKNIFNDFNLNQSSNYDKFNQEEKLQKETKEQKVENISNTFIRPQTRLEENRSNTFIRPQTRLEENQSNTFVRPETKLDTNSPSVNALGEKFVREKMARAINMGLDNLNNVSVSTISSPKNIMQDFNLKNTDAYKNFNQEEKLHSDNTKLVEENNLNVETVTNSFVRPQTRLEASKENNKVVSEIFNNNNNFASQNTIKTPLPFNNIDTIFNDYNVNEKNINANLNSISSNKDISNEYKKNISIDYDNEVENLTLEADLKNILNLDGDNNIPLSNNEQNGFKMDNIENRINNIELILERLTNQTSNKEEFKEEFNVILNKLDNLNKELAEKSSYDTKKDPSILFKKYQYNKKRNH</sequence>
<feature type="transmembrane region" description="Helical" evidence="2">
    <location>
        <begin position="12"/>
        <end position="34"/>
    </location>
</feature>
<protein>
    <recommendedName>
        <fullName evidence="5">Transmembrane protein</fullName>
    </recommendedName>
</protein>
<keyword evidence="2" id="KW-0812">Transmembrane</keyword>
<keyword evidence="4" id="KW-1185">Reference proteome</keyword>
<keyword evidence="2" id="KW-0472">Membrane</keyword>
<evidence type="ECO:0000313" key="3">
    <source>
        <dbReference type="EMBL" id="AKX34670.1"/>
    </source>
</evidence>
<dbReference type="EMBL" id="CP012357">
    <property type="protein sequence ID" value="AKX34670.1"/>
    <property type="molecule type" value="Genomic_DNA"/>
</dbReference>
<evidence type="ECO:0000256" key="2">
    <source>
        <dbReference type="SAM" id="Phobius"/>
    </source>
</evidence>
<organism evidence="3 4">
    <name type="scientific">Spiroplasma litorale</name>
    <dbReference type="NCBI Taxonomy" id="216942"/>
    <lineage>
        <taxon>Bacteria</taxon>
        <taxon>Bacillati</taxon>
        <taxon>Mycoplasmatota</taxon>
        <taxon>Mollicutes</taxon>
        <taxon>Entomoplasmatales</taxon>
        <taxon>Spiroplasmataceae</taxon>
        <taxon>Spiroplasma</taxon>
    </lineage>
</organism>
<name>A0A0K1W2W8_9MOLU</name>
<keyword evidence="2" id="KW-1133">Transmembrane helix</keyword>